<comment type="catalytic activity">
    <reaction evidence="6">
        <text>precorrin-2 + NAD(+) = sirohydrochlorin + NADH + 2 H(+)</text>
        <dbReference type="Rhea" id="RHEA:15613"/>
        <dbReference type="ChEBI" id="CHEBI:15378"/>
        <dbReference type="ChEBI" id="CHEBI:57540"/>
        <dbReference type="ChEBI" id="CHEBI:57945"/>
        <dbReference type="ChEBI" id="CHEBI:58351"/>
        <dbReference type="ChEBI" id="CHEBI:58827"/>
        <dbReference type="EC" id="1.3.1.76"/>
    </reaction>
</comment>
<dbReference type="Gene3D" id="3.30.160.110">
    <property type="entry name" value="Siroheme synthase, domain 2"/>
    <property type="match status" value="1"/>
</dbReference>
<keyword evidence="9" id="KW-1185">Reference proteome</keyword>
<keyword evidence="4" id="KW-0520">NAD</keyword>
<protein>
    <recommendedName>
        <fullName evidence="2">precorrin-2 dehydrogenase</fullName>
        <ecNumber evidence="2">1.3.1.76</ecNumber>
    </recommendedName>
</protein>
<gene>
    <name evidence="8" type="ORF">D2962_02900</name>
</gene>
<dbReference type="PANTHER" id="PTHR35330:SF1">
    <property type="entry name" value="SIROHEME BIOSYNTHESIS PROTEIN MET8"/>
    <property type="match status" value="1"/>
</dbReference>
<dbReference type="GO" id="GO:0019354">
    <property type="term" value="P:siroheme biosynthetic process"/>
    <property type="evidence" value="ECO:0007669"/>
    <property type="project" value="UniProtKB-UniPathway"/>
</dbReference>
<organism evidence="8 9">
    <name type="scientific">Biomaibacter acetigenes</name>
    <dbReference type="NCBI Taxonomy" id="2316383"/>
    <lineage>
        <taxon>Bacteria</taxon>
        <taxon>Bacillati</taxon>
        <taxon>Bacillota</taxon>
        <taxon>Clostridia</taxon>
        <taxon>Thermosediminibacterales</taxon>
        <taxon>Tepidanaerobacteraceae</taxon>
        <taxon>Biomaibacter</taxon>
    </lineage>
</organism>
<dbReference type="InterPro" id="IPR006367">
    <property type="entry name" value="Sirohaem_synthase_N"/>
</dbReference>
<evidence type="ECO:0000256" key="1">
    <source>
        <dbReference type="ARBA" id="ARBA00005010"/>
    </source>
</evidence>
<dbReference type="PANTHER" id="PTHR35330">
    <property type="entry name" value="SIROHEME BIOSYNTHESIS PROTEIN MET8"/>
    <property type="match status" value="1"/>
</dbReference>
<dbReference type="Gene3D" id="3.40.50.720">
    <property type="entry name" value="NAD(P)-binding Rossmann-like Domain"/>
    <property type="match status" value="1"/>
</dbReference>
<sequence>MAYYPVMLNIEGKRCLVVGGGSVAHRKVLSLLECGAIVTVIAPEVNESILKLWKEARIRLIRRNYIKSDLAGYFIVVAASDDRDVNKLIAEEAGAGGVLVNVVDDGELSSFIMPSVIRRGDLTVAISTGGKSPLLSKMLRQKLEEILPAECEELLKKLGKARESAKEKGLPSQEKLKIYKDMIEDSELKKFFKNGG</sequence>
<evidence type="ECO:0000313" key="9">
    <source>
        <dbReference type="Proteomes" id="UP000280960"/>
    </source>
</evidence>
<keyword evidence="3" id="KW-0560">Oxidoreductase</keyword>
<dbReference type="NCBIfam" id="TIGR01470">
    <property type="entry name" value="cysG_Nterm"/>
    <property type="match status" value="1"/>
</dbReference>
<dbReference type="KEGG" id="bacg:D2962_02900"/>
<dbReference type="GO" id="GO:0043115">
    <property type="term" value="F:precorrin-2 dehydrogenase activity"/>
    <property type="evidence" value="ECO:0007669"/>
    <property type="project" value="UniProtKB-EC"/>
</dbReference>
<dbReference type="Proteomes" id="UP000280960">
    <property type="component" value="Chromosome"/>
</dbReference>
<evidence type="ECO:0000256" key="6">
    <source>
        <dbReference type="ARBA" id="ARBA00047561"/>
    </source>
</evidence>
<dbReference type="GO" id="GO:0004325">
    <property type="term" value="F:ferrochelatase activity"/>
    <property type="evidence" value="ECO:0007669"/>
    <property type="project" value="InterPro"/>
</dbReference>
<keyword evidence="5" id="KW-0627">Porphyrin biosynthesis</keyword>
<dbReference type="InterPro" id="IPR028281">
    <property type="entry name" value="Sirohaem_synthase_central"/>
</dbReference>
<name>A0A3G2R2Z6_9FIRM</name>
<feature type="domain" description="Siroheme synthase central" evidence="7">
    <location>
        <begin position="119"/>
        <end position="145"/>
    </location>
</feature>
<dbReference type="RefSeq" id="WP_122014076.1">
    <property type="nucleotide sequence ID" value="NZ_CP033169.1"/>
</dbReference>
<evidence type="ECO:0000313" key="8">
    <source>
        <dbReference type="EMBL" id="AYO29691.1"/>
    </source>
</evidence>
<evidence type="ECO:0000256" key="3">
    <source>
        <dbReference type="ARBA" id="ARBA00023002"/>
    </source>
</evidence>
<accession>A0A3G2R2Z6</accession>
<reference evidence="8 9" key="1">
    <citation type="submission" date="2018-10" db="EMBL/GenBank/DDBJ databases">
        <authorList>
            <person name="Zhang X."/>
        </authorList>
    </citation>
    <scope>NUCLEOTIDE SEQUENCE [LARGE SCALE GENOMIC DNA]</scope>
    <source>
        <strain evidence="8 9">SK-G1</strain>
    </source>
</reference>
<evidence type="ECO:0000259" key="7">
    <source>
        <dbReference type="Pfam" id="PF14824"/>
    </source>
</evidence>
<evidence type="ECO:0000256" key="2">
    <source>
        <dbReference type="ARBA" id="ARBA00012400"/>
    </source>
</evidence>
<comment type="pathway">
    <text evidence="1">Porphyrin-containing compound metabolism; siroheme biosynthesis; sirohydrochlorin from precorrin-2: step 1/1.</text>
</comment>
<dbReference type="SUPFAM" id="SSF75615">
    <property type="entry name" value="Siroheme synthase middle domains-like"/>
    <property type="match status" value="1"/>
</dbReference>
<evidence type="ECO:0000256" key="4">
    <source>
        <dbReference type="ARBA" id="ARBA00023027"/>
    </source>
</evidence>
<dbReference type="EMBL" id="CP033169">
    <property type="protein sequence ID" value="AYO29691.1"/>
    <property type="molecule type" value="Genomic_DNA"/>
</dbReference>
<dbReference type="Pfam" id="PF13241">
    <property type="entry name" value="NAD_binding_7"/>
    <property type="match status" value="1"/>
</dbReference>
<dbReference type="EC" id="1.3.1.76" evidence="2"/>
<dbReference type="SUPFAM" id="SSF51735">
    <property type="entry name" value="NAD(P)-binding Rossmann-fold domains"/>
    <property type="match status" value="1"/>
</dbReference>
<dbReference type="InterPro" id="IPR036291">
    <property type="entry name" value="NAD(P)-bd_dom_sf"/>
</dbReference>
<dbReference type="UniPathway" id="UPA00262">
    <property type="reaction ID" value="UER00222"/>
</dbReference>
<proteinExistence type="predicted"/>
<evidence type="ECO:0000256" key="5">
    <source>
        <dbReference type="ARBA" id="ARBA00023244"/>
    </source>
</evidence>
<dbReference type="InterPro" id="IPR028161">
    <property type="entry name" value="Met8-like"/>
</dbReference>
<dbReference type="Pfam" id="PF14824">
    <property type="entry name" value="Sirohm_synth_M"/>
    <property type="match status" value="1"/>
</dbReference>
<dbReference type="AlphaFoldDB" id="A0A3G2R2Z6"/>